<gene>
    <name evidence="2" type="ORF">G8O30_15735</name>
</gene>
<sequence length="178" mass="19687">MNIYQNEGEHCGCKDHCSCKKKNHHHYGYELVKKDFFDESCPDKVKGYNLCKKRNELRCFKQCQPISQPCGTEETAESFNYFSNRTNYDFSGLIVVTNTGNAATGCTIEVQVIDRLSANGGGTANIEVSPEASVPIFVEGLVSLDIRCISSATTTPIPATCSGEILFDLEYCATKLCR</sequence>
<evidence type="ECO:0000313" key="3">
    <source>
        <dbReference type="Proteomes" id="UP000593626"/>
    </source>
</evidence>
<organism evidence="2 3">
    <name type="scientific">Mangrovibacillus cuniculi</name>
    <dbReference type="NCBI Taxonomy" id="2593652"/>
    <lineage>
        <taxon>Bacteria</taxon>
        <taxon>Bacillati</taxon>
        <taxon>Bacillota</taxon>
        <taxon>Bacilli</taxon>
        <taxon>Bacillales</taxon>
        <taxon>Bacillaceae</taxon>
        <taxon>Mangrovibacillus</taxon>
    </lineage>
</organism>
<proteinExistence type="predicted"/>
<dbReference type="RefSeq" id="WP_239672954.1">
    <property type="nucleotide sequence ID" value="NZ_CP049742.1"/>
</dbReference>
<dbReference type="Proteomes" id="UP000593626">
    <property type="component" value="Chromosome"/>
</dbReference>
<evidence type="ECO:0000259" key="1">
    <source>
        <dbReference type="Pfam" id="PF13157"/>
    </source>
</evidence>
<dbReference type="KEGG" id="mcui:G8O30_15735"/>
<name>A0A7S8CE54_9BACI</name>
<protein>
    <recommendedName>
        <fullName evidence="1">Endospore appendages core domain-containing protein</fullName>
    </recommendedName>
</protein>
<evidence type="ECO:0000313" key="2">
    <source>
        <dbReference type="EMBL" id="QPC48267.1"/>
    </source>
</evidence>
<accession>A0A7S8CE54</accession>
<feature type="domain" description="Endospore appendages core" evidence="1">
    <location>
        <begin position="63"/>
        <end position="172"/>
    </location>
</feature>
<reference evidence="2 3" key="1">
    <citation type="submission" date="2019-07" db="EMBL/GenBank/DDBJ databases">
        <title>Genome sequence of 2 isolates from Red Sea Mangroves.</title>
        <authorList>
            <person name="Sefrji F."/>
            <person name="Michoud G."/>
            <person name="Merlino G."/>
            <person name="Daffonchio D."/>
        </authorList>
    </citation>
    <scope>NUCLEOTIDE SEQUENCE [LARGE SCALE GENOMIC DNA]</scope>
    <source>
        <strain evidence="2 3">R1DC41</strain>
    </source>
</reference>
<dbReference type="AlphaFoldDB" id="A0A7S8CE54"/>
<dbReference type="Pfam" id="PF13157">
    <property type="entry name" value="Enas"/>
    <property type="match status" value="1"/>
</dbReference>
<dbReference type="EMBL" id="CP049742">
    <property type="protein sequence ID" value="QPC48267.1"/>
    <property type="molecule type" value="Genomic_DNA"/>
</dbReference>
<keyword evidence="3" id="KW-1185">Reference proteome</keyword>
<dbReference type="InterPro" id="IPR025055">
    <property type="entry name" value="Ena_core"/>
</dbReference>